<gene>
    <name evidence="2" type="ORF">B879_00457</name>
</gene>
<dbReference type="Proteomes" id="UP000004478">
    <property type="component" value="Unassembled WGS sequence"/>
</dbReference>
<dbReference type="PANTHER" id="PTHR42841">
    <property type="entry name" value="AMINE OXIDASE"/>
    <property type="match status" value="1"/>
</dbReference>
<dbReference type="Pfam" id="PF01593">
    <property type="entry name" value="Amino_oxidase"/>
    <property type="match status" value="1"/>
</dbReference>
<dbReference type="PATRIC" id="fig|1225176.3.peg.483"/>
<evidence type="ECO:0000259" key="1">
    <source>
        <dbReference type="Pfam" id="PF01593"/>
    </source>
</evidence>
<keyword evidence="3" id="KW-1185">Reference proteome</keyword>
<accession>K1M3T7</accession>
<feature type="domain" description="Amine oxidase" evidence="1">
    <location>
        <begin position="14"/>
        <end position="410"/>
    </location>
</feature>
<organism evidence="2 3">
    <name type="scientific">Cecembia lonarensis (strain CCUG 58316 / KCTC 22772 / LW9)</name>
    <dbReference type="NCBI Taxonomy" id="1225176"/>
    <lineage>
        <taxon>Bacteria</taxon>
        <taxon>Pseudomonadati</taxon>
        <taxon>Bacteroidota</taxon>
        <taxon>Cytophagia</taxon>
        <taxon>Cytophagales</taxon>
        <taxon>Cyclobacteriaceae</taxon>
        <taxon>Cecembia</taxon>
    </lineage>
</organism>
<dbReference type="GO" id="GO:0016491">
    <property type="term" value="F:oxidoreductase activity"/>
    <property type="evidence" value="ECO:0007669"/>
    <property type="project" value="InterPro"/>
</dbReference>
<dbReference type="InterPro" id="IPR002937">
    <property type="entry name" value="Amino_oxidase"/>
</dbReference>
<dbReference type="InterPro" id="IPR036188">
    <property type="entry name" value="FAD/NAD-bd_sf"/>
</dbReference>
<protein>
    <submittedName>
        <fullName evidence="2">Protoporphyrinogen oxidase</fullName>
    </submittedName>
</protein>
<sequence>MKKEQTIYIIGAGISGLIAAYELERAGFSPIILEASDGVGGRVRTDEFKGFLLDRGFQVLLTAYPEAQRYLDYEALHLKNFEPGALILKPGDAFSISDPLRNPGQTLSMAFSPVGSLFDKIKIYQLTQSLKQKTEEEIFSEKSTTTFQFLKDYGFSDKIINNFFKPFFRGIFLENELSTSSRMFKFVFKMFSQGFAAVPEKGMQAIPEQLKEKLTKSQIRLNTPVKQVEYGKIYLSSGDVLEADSIIIASRPDRILPQLQGQFKPSRKVVNMYFSIEHSFIAQPKIALVTDDQFLINNLVFMTDVSSAYSQNNKALLSVSITKPVEVDDKLAKLVAIELSALTKISAEFFEHVKTYIIENALPDVDDMAYSLAAGNTKVSDGVFLAGDYMLNGSINAAMTAGRKAAEAVISSYQTVH</sequence>
<dbReference type="AlphaFoldDB" id="K1M3T7"/>
<evidence type="ECO:0000313" key="2">
    <source>
        <dbReference type="EMBL" id="EKB50929.1"/>
    </source>
</evidence>
<name>K1M3T7_CECL9</name>
<dbReference type="OrthoDB" id="9767561at2"/>
<reference evidence="2 3" key="1">
    <citation type="journal article" date="2012" name="J. Bacteriol.">
        <title>Draft Genome Sequence of Cecembia lonarensis Strain LW9T, Isolated from Lonar Lake, a Haloalkaline Lake in India.</title>
        <authorList>
            <person name="Shivaji S."/>
            <person name="Ara S."/>
            <person name="Singh A."/>
            <person name="Pinnaka A.K."/>
        </authorList>
    </citation>
    <scope>NUCLEOTIDE SEQUENCE [LARGE SCALE GENOMIC DNA]</scope>
    <source>
        <strain evidence="2 3">LW9</strain>
    </source>
</reference>
<dbReference type="SUPFAM" id="SSF51905">
    <property type="entry name" value="FAD/NAD(P)-binding domain"/>
    <property type="match status" value="1"/>
</dbReference>
<dbReference type="RefSeq" id="WP_009183506.1">
    <property type="nucleotide sequence ID" value="NZ_AMGM01000004.1"/>
</dbReference>
<evidence type="ECO:0000313" key="3">
    <source>
        <dbReference type="Proteomes" id="UP000004478"/>
    </source>
</evidence>
<dbReference type="Gene3D" id="3.50.50.60">
    <property type="entry name" value="FAD/NAD(P)-binding domain"/>
    <property type="match status" value="1"/>
</dbReference>
<comment type="caution">
    <text evidence="2">The sequence shown here is derived from an EMBL/GenBank/DDBJ whole genome shotgun (WGS) entry which is preliminary data.</text>
</comment>
<proteinExistence type="predicted"/>
<dbReference type="EMBL" id="AMGM01000004">
    <property type="protein sequence ID" value="EKB50929.1"/>
    <property type="molecule type" value="Genomic_DNA"/>
</dbReference>